<sequence>MSRPFSIIRMNNLEKGTSSETLIYRSPQLSIVVKEASCTVTGAQQQPPALGMAQTRVAMETHGCGA</sequence>
<dbReference type="Proteomes" id="UP001187343">
    <property type="component" value="Unassembled WGS sequence"/>
</dbReference>
<dbReference type="EMBL" id="JAUYZG010000025">
    <property type="protein sequence ID" value="KAK2867396.1"/>
    <property type="molecule type" value="Genomic_DNA"/>
</dbReference>
<gene>
    <name evidence="1" type="ORF">Q8A67_025513</name>
</gene>
<dbReference type="AlphaFoldDB" id="A0AA88NZR9"/>
<proteinExistence type="predicted"/>
<organism evidence="1 2">
    <name type="scientific">Cirrhinus molitorella</name>
    <name type="common">mud carp</name>
    <dbReference type="NCBI Taxonomy" id="172907"/>
    <lineage>
        <taxon>Eukaryota</taxon>
        <taxon>Metazoa</taxon>
        <taxon>Chordata</taxon>
        <taxon>Craniata</taxon>
        <taxon>Vertebrata</taxon>
        <taxon>Euteleostomi</taxon>
        <taxon>Actinopterygii</taxon>
        <taxon>Neopterygii</taxon>
        <taxon>Teleostei</taxon>
        <taxon>Ostariophysi</taxon>
        <taxon>Cypriniformes</taxon>
        <taxon>Cyprinidae</taxon>
        <taxon>Labeoninae</taxon>
        <taxon>Labeonini</taxon>
        <taxon>Cirrhinus</taxon>
    </lineage>
</organism>
<name>A0AA88NZR9_9TELE</name>
<keyword evidence="2" id="KW-1185">Reference proteome</keyword>
<accession>A0AA88NZR9</accession>
<reference evidence="1" key="1">
    <citation type="submission" date="2023-08" db="EMBL/GenBank/DDBJ databases">
        <title>Chromosome-level Genome Assembly of mud carp (Cirrhinus molitorella).</title>
        <authorList>
            <person name="Liu H."/>
        </authorList>
    </citation>
    <scope>NUCLEOTIDE SEQUENCE</scope>
    <source>
        <strain evidence="1">Prfri</strain>
        <tissue evidence="1">Muscle</tissue>
    </source>
</reference>
<comment type="caution">
    <text evidence="1">The sequence shown here is derived from an EMBL/GenBank/DDBJ whole genome shotgun (WGS) entry which is preliminary data.</text>
</comment>
<protein>
    <submittedName>
        <fullName evidence="1">Uncharacterized protein</fullName>
    </submittedName>
</protein>
<evidence type="ECO:0000313" key="2">
    <source>
        <dbReference type="Proteomes" id="UP001187343"/>
    </source>
</evidence>
<evidence type="ECO:0000313" key="1">
    <source>
        <dbReference type="EMBL" id="KAK2867396.1"/>
    </source>
</evidence>